<dbReference type="Pfam" id="PF18421">
    <property type="entry name" value="Peptidase_M23_N"/>
    <property type="match status" value="1"/>
</dbReference>
<dbReference type="Proteomes" id="UP000239477">
    <property type="component" value="Chromosome"/>
</dbReference>
<feature type="domain" description="M23ase beta-sheet core" evidence="2">
    <location>
        <begin position="185"/>
        <end position="279"/>
    </location>
</feature>
<dbReference type="InterPro" id="IPR006311">
    <property type="entry name" value="TAT_signal"/>
</dbReference>
<dbReference type="InterPro" id="IPR040487">
    <property type="entry name" value="Peptidase_M23_N"/>
</dbReference>
<gene>
    <name evidence="4" type="ORF">CLM73_21670</name>
</gene>
<dbReference type="PROSITE" id="PS51318">
    <property type="entry name" value="TAT"/>
    <property type="match status" value="1"/>
</dbReference>
<dbReference type="InterPro" id="IPR011055">
    <property type="entry name" value="Dup_hybrid_motif"/>
</dbReference>
<dbReference type="PANTHER" id="PTHR21666">
    <property type="entry name" value="PEPTIDASE-RELATED"/>
    <property type="match status" value="1"/>
</dbReference>
<feature type="chain" id="PRO_5015782475" evidence="1">
    <location>
        <begin position="26"/>
        <end position="288"/>
    </location>
</feature>
<dbReference type="InterPro" id="IPR050570">
    <property type="entry name" value="Cell_wall_metabolism_enzyme"/>
</dbReference>
<sequence>MVDRRSVLRAGLAAAALCLTWPARAQQASYISRKLDARVPGGVAVLSLGDGAAAPQVTYLDRPVMVVREAGKQWIAVVGIPLSVKPGQEQVQVKDAGGTRQVAFTVGAKDYVAQHITLKNRRQVDPNPDDLKRIERELAEQVEAYRGFRAGVTPSNVILDRPVDGGRLSSPFGLRRFFNGQERNPHSGLDFAVPAGTPIKAPAAGVVVLVGDYFFNGKTVFLDHGQGFVSMFCHMSAISVKVGDEVPRGGVVGKVGATGRATGPHLHWNVSLNDARIDPAIFIGAFKP</sequence>
<accession>A0A2S0IBZ4</accession>
<dbReference type="Gene3D" id="2.70.70.10">
    <property type="entry name" value="Glucose Permease (Domain IIA)"/>
    <property type="match status" value="1"/>
</dbReference>
<proteinExistence type="predicted"/>
<dbReference type="OrthoDB" id="9815245at2"/>
<evidence type="ECO:0000259" key="2">
    <source>
        <dbReference type="Pfam" id="PF01551"/>
    </source>
</evidence>
<evidence type="ECO:0000313" key="5">
    <source>
        <dbReference type="Proteomes" id="UP000239477"/>
    </source>
</evidence>
<evidence type="ECO:0000259" key="3">
    <source>
        <dbReference type="Pfam" id="PF18421"/>
    </source>
</evidence>
<dbReference type="EMBL" id="CP023270">
    <property type="protein sequence ID" value="AVJ29504.1"/>
    <property type="molecule type" value="Genomic_DNA"/>
</dbReference>
<dbReference type="Gene3D" id="2.60.40.1590">
    <property type="entry name" value="Peptidoglycan hydrolase domains"/>
    <property type="match status" value="1"/>
</dbReference>
<keyword evidence="1" id="KW-0732">Signal</keyword>
<dbReference type="GO" id="GO:0004222">
    <property type="term" value="F:metalloendopeptidase activity"/>
    <property type="evidence" value="ECO:0007669"/>
    <property type="project" value="TreeGrafter"/>
</dbReference>
<dbReference type="CDD" id="cd12797">
    <property type="entry name" value="M23_peptidase"/>
    <property type="match status" value="1"/>
</dbReference>
<evidence type="ECO:0000313" key="4">
    <source>
        <dbReference type="EMBL" id="AVJ29504.1"/>
    </source>
</evidence>
<dbReference type="Pfam" id="PF01551">
    <property type="entry name" value="Peptidase_M23"/>
    <property type="match status" value="1"/>
</dbReference>
<dbReference type="AlphaFoldDB" id="A0A2S0IBZ4"/>
<feature type="signal peptide" evidence="1">
    <location>
        <begin position="1"/>
        <end position="25"/>
    </location>
</feature>
<dbReference type="FunFam" id="2.70.70.10:FF:000019">
    <property type="entry name" value="M23 family peptidase"/>
    <property type="match status" value="1"/>
</dbReference>
<organism evidence="4 5">
    <name type="scientific">Achromobacter spanius</name>
    <dbReference type="NCBI Taxonomy" id="217203"/>
    <lineage>
        <taxon>Bacteria</taxon>
        <taxon>Pseudomonadati</taxon>
        <taxon>Pseudomonadota</taxon>
        <taxon>Betaproteobacteria</taxon>
        <taxon>Burkholderiales</taxon>
        <taxon>Alcaligenaceae</taxon>
        <taxon>Achromobacter</taxon>
    </lineage>
</organism>
<dbReference type="InterPro" id="IPR016047">
    <property type="entry name" value="M23ase_b-sheet_dom"/>
</dbReference>
<feature type="domain" description="Peptidase family M23 N-terminal" evidence="3">
    <location>
        <begin position="39"/>
        <end position="109"/>
    </location>
</feature>
<dbReference type="SUPFAM" id="SSF51261">
    <property type="entry name" value="Duplicated hybrid motif"/>
    <property type="match status" value="1"/>
</dbReference>
<keyword evidence="5" id="KW-1185">Reference proteome</keyword>
<protein>
    <submittedName>
        <fullName evidence="4">Peptidase</fullName>
    </submittedName>
</protein>
<reference evidence="4 5" key="1">
    <citation type="submission" date="2017-09" db="EMBL/GenBank/DDBJ databases">
        <title>Genomic, metabolic, and phenotypic characteristics of bacterial isolates from the natural microbiome of the model nematode Caenorhabditis elegans.</title>
        <authorList>
            <person name="Zimmermann J."/>
            <person name="Obeng N."/>
            <person name="Yang W."/>
            <person name="Obeng O."/>
            <person name="Kissoyan K."/>
            <person name="Pees B."/>
            <person name="Dirksen P."/>
            <person name="Hoppner M."/>
            <person name="Franke A."/>
            <person name="Rosenstiel P."/>
            <person name="Leippe M."/>
            <person name="Dierking K."/>
            <person name="Kaleta C."/>
            <person name="Schulenburg H."/>
        </authorList>
    </citation>
    <scope>NUCLEOTIDE SEQUENCE [LARGE SCALE GENOMIC DNA]</scope>
    <source>
        <strain evidence="4 5">MYb73</strain>
    </source>
</reference>
<evidence type="ECO:0000256" key="1">
    <source>
        <dbReference type="SAM" id="SignalP"/>
    </source>
</evidence>
<dbReference type="PANTHER" id="PTHR21666:SF285">
    <property type="entry name" value="M23 FAMILY METALLOPEPTIDASE"/>
    <property type="match status" value="1"/>
</dbReference>
<name>A0A2S0IBZ4_9BURK</name>
<dbReference type="RefSeq" id="WP_105240195.1">
    <property type="nucleotide sequence ID" value="NZ_CP023270.1"/>
</dbReference>